<sequence>MRAAARAILSLLLVLSLVLTGWSGWQLLSNWPAAALTEKAADRIAADLSVALARAGQAGDLDARLAALLDETPRNWTAISAIEGEMTRQGHPPPSDLAARRDQLYAADHGAAARVRACAACAFDLRRCTLENAALCGLPALMTPLPDIAGLGRAGHAFATGGEIDEVDLVLSAVGLGAAALVVPSGGSSAAVKAGAASLRLARAMGRLPAGLTRVLSRAAREGFDWGGIAGARSAQDIAALARPAELRPALNLLEDGGRLRRALGPAAALHVLSHAEDATELKRLAMIADAAPARTVAGLETLGKSRFLRLATRLSNRALHLAAGLAGLAAALAGLFANAITTGLLRGLRRVARG</sequence>
<keyword evidence="1" id="KW-0472">Membrane</keyword>
<protein>
    <submittedName>
        <fullName evidence="2">Uncharacterized protein</fullName>
    </submittedName>
</protein>
<dbReference type="EMBL" id="SLXL01000002">
    <property type="protein sequence ID" value="TCP26534.1"/>
    <property type="molecule type" value="Genomic_DNA"/>
</dbReference>
<gene>
    <name evidence="2" type="ORF">EV656_102503</name>
</gene>
<dbReference type="RefSeq" id="WP_132600760.1">
    <property type="nucleotide sequence ID" value="NZ_NRRP01000023.1"/>
</dbReference>
<accession>A0A4R2NY43</accession>
<feature type="transmembrane region" description="Helical" evidence="1">
    <location>
        <begin position="319"/>
        <end position="346"/>
    </location>
</feature>
<evidence type="ECO:0000313" key="3">
    <source>
        <dbReference type="Proteomes" id="UP000295733"/>
    </source>
</evidence>
<evidence type="ECO:0000256" key="1">
    <source>
        <dbReference type="SAM" id="Phobius"/>
    </source>
</evidence>
<dbReference type="OrthoDB" id="7864687at2"/>
<comment type="caution">
    <text evidence="2">The sequence shown here is derived from an EMBL/GenBank/DDBJ whole genome shotgun (WGS) entry which is preliminary data.</text>
</comment>
<evidence type="ECO:0000313" key="2">
    <source>
        <dbReference type="EMBL" id="TCP26534.1"/>
    </source>
</evidence>
<keyword evidence="3" id="KW-1185">Reference proteome</keyword>
<keyword evidence="1" id="KW-1133">Transmembrane helix</keyword>
<dbReference type="AlphaFoldDB" id="A0A4R2NY43"/>
<proteinExistence type="predicted"/>
<reference evidence="2 3" key="1">
    <citation type="submission" date="2019-03" db="EMBL/GenBank/DDBJ databases">
        <title>Genomic Encyclopedia of Type Strains, Phase IV (KMG-IV): sequencing the most valuable type-strain genomes for metagenomic binning, comparative biology and taxonomic classification.</title>
        <authorList>
            <person name="Goeker M."/>
        </authorList>
    </citation>
    <scope>NUCLEOTIDE SEQUENCE [LARGE SCALE GENOMIC DNA]</scope>
    <source>
        <strain evidence="2 3">DSM 2781</strain>
    </source>
</reference>
<keyword evidence="1" id="KW-0812">Transmembrane</keyword>
<dbReference type="Proteomes" id="UP000295733">
    <property type="component" value="Unassembled WGS sequence"/>
</dbReference>
<organism evidence="2 3">
    <name type="scientific">Rhodovulum adriaticum</name>
    <name type="common">Rhodopseudomonas adriatica</name>
    <dbReference type="NCBI Taxonomy" id="35804"/>
    <lineage>
        <taxon>Bacteria</taxon>
        <taxon>Pseudomonadati</taxon>
        <taxon>Pseudomonadota</taxon>
        <taxon>Alphaproteobacteria</taxon>
        <taxon>Rhodobacterales</taxon>
        <taxon>Paracoccaceae</taxon>
        <taxon>Rhodovulum</taxon>
    </lineage>
</organism>
<name>A0A4R2NY43_RHOAD</name>